<name>A0A803QJI2_CANSA</name>
<dbReference type="EMBL" id="UZAU01000821">
    <property type="status" value="NOT_ANNOTATED_CDS"/>
    <property type="molecule type" value="Genomic_DNA"/>
</dbReference>
<evidence type="ECO:0000313" key="1">
    <source>
        <dbReference type="EnsemblPlants" id="cds.evm.model.10.1375"/>
    </source>
</evidence>
<reference evidence="1" key="1">
    <citation type="submission" date="2021-03" db="UniProtKB">
        <authorList>
            <consortium name="EnsemblPlants"/>
        </authorList>
    </citation>
    <scope>IDENTIFICATION</scope>
</reference>
<dbReference type="Gramene" id="evm.model.10.1375">
    <property type="protein sequence ID" value="cds.evm.model.10.1375"/>
    <property type="gene ID" value="evm.TU.10.1375"/>
</dbReference>
<dbReference type="Proteomes" id="UP000596661">
    <property type="component" value="Unassembled WGS sequence"/>
</dbReference>
<dbReference type="AlphaFoldDB" id="A0A803QJI2"/>
<dbReference type="EnsemblPlants" id="evm.model.10.1375">
    <property type="protein sequence ID" value="cds.evm.model.10.1375"/>
    <property type="gene ID" value="evm.TU.10.1375"/>
</dbReference>
<protein>
    <submittedName>
        <fullName evidence="1">Uncharacterized protein</fullName>
    </submittedName>
</protein>
<sequence>MNMQSHTTTTQQATRIKIPHKEVNYEQASERIQTQERGFMGSLPDMERSSIREMSYKYFARVPNDQQYEYFPQVHGDVLNLRNLSNSLHTCHKANTRETTLSSYEMNPQSVNPYRRPTPMRRPYGWPGFEQDPYGRPGCGMSTWPTSIPRESTTLQQESQPIYLALQLTRNDKLATSKGLSGPIASIGWPVSTIWLASISPWQVHG</sequence>
<proteinExistence type="predicted"/>
<keyword evidence="2" id="KW-1185">Reference proteome</keyword>
<organism evidence="1 2">
    <name type="scientific">Cannabis sativa</name>
    <name type="common">Hemp</name>
    <name type="synonym">Marijuana</name>
    <dbReference type="NCBI Taxonomy" id="3483"/>
    <lineage>
        <taxon>Eukaryota</taxon>
        <taxon>Viridiplantae</taxon>
        <taxon>Streptophyta</taxon>
        <taxon>Embryophyta</taxon>
        <taxon>Tracheophyta</taxon>
        <taxon>Spermatophyta</taxon>
        <taxon>Magnoliopsida</taxon>
        <taxon>eudicotyledons</taxon>
        <taxon>Gunneridae</taxon>
        <taxon>Pentapetalae</taxon>
        <taxon>rosids</taxon>
        <taxon>fabids</taxon>
        <taxon>Rosales</taxon>
        <taxon>Cannabaceae</taxon>
        <taxon>Cannabis</taxon>
    </lineage>
</organism>
<evidence type="ECO:0000313" key="2">
    <source>
        <dbReference type="Proteomes" id="UP000596661"/>
    </source>
</evidence>
<accession>A0A803QJI2</accession>